<accession>A0A0G0K2X8</accession>
<evidence type="ECO:0000313" key="1">
    <source>
        <dbReference type="EMBL" id="KKQ69815.1"/>
    </source>
</evidence>
<dbReference type="EMBL" id="LBUU01000009">
    <property type="protein sequence ID" value="KKQ69815.1"/>
    <property type="molecule type" value="Genomic_DNA"/>
</dbReference>
<evidence type="ECO:0000313" key="2">
    <source>
        <dbReference type="Proteomes" id="UP000034022"/>
    </source>
</evidence>
<reference evidence="1 2" key="1">
    <citation type="journal article" date="2015" name="Nature">
        <title>rRNA introns, odd ribosomes, and small enigmatic genomes across a large radiation of phyla.</title>
        <authorList>
            <person name="Brown C.T."/>
            <person name="Hug L.A."/>
            <person name="Thomas B.C."/>
            <person name="Sharon I."/>
            <person name="Castelle C.J."/>
            <person name="Singh A."/>
            <person name="Wilkins M.J."/>
            <person name="Williams K.H."/>
            <person name="Banfield J.F."/>
        </authorList>
    </citation>
    <scope>NUCLEOTIDE SEQUENCE [LARGE SCALE GENOMIC DNA]</scope>
</reference>
<name>A0A0G0K2X8_9BACT</name>
<dbReference type="AlphaFoldDB" id="A0A0G0K2X8"/>
<proteinExistence type="predicted"/>
<comment type="caution">
    <text evidence="1">The sequence shown here is derived from an EMBL/GenBank/DDBJ whole genome shotgun (WGS) entry which is preliminary data.</text>
</comment>
<protein>
    <submittedName>
        <fullName evidence="1">Uncharacterized protein</fullName>
    </submittedName>
</protein>
<gene>
    <name evidence="1" type="ORF">US91_C0009G0018</name>
</gene>
<dbReference type="Proteomes" id="UP000034022">
    <property type="component" value="Unassembled WGS sequence"/>
</dbReference>
<sequence>MGIKCSGEDSRCLLKEEFETRKALGQSLYSFDCPDNCPVLSDIAAPGGDYAVMKPHELHGPAKNIFVKALADFVVKRGATLIVIKIG</sequence>
<organism evidence="1 2">
    <name type="scientific">Candidatus Falkowbacteria bacterium GW2011_GWE1_38_31</name>
    <dbReference type="NCBI Taxonomy" id="1618638"/>
    <lineage>
        <taxon>Bacteria</taxon>
        <taxon>Candidatus Falkowiibacteriota</taxon>
    </lineage>
</organism>